<dbReference type="InterPro" id="IPR008320">
    <property type="entry name" value="UCP032025"/>
</dbReference>
<accession>A0A3B0S3V5</accession>
<organism evidence="1">
    <name type="scientific">hydrothermal vent metagenome</name>
    <dbReference type="NCBI Taxonomy" id="652676"/>
    <lineage>
        <taxon>unclassified sequences</taxon>
        <taxon>metagenomes</taxon>
        <taxon>ecological metagenomes</taxon>
    </lineage>
</organism>
<protein>
    <recommendedName>
        <fullName evidence="2">Lysophospholipase</fullName>
    </recommendedName>
</protein>
<evidence type="ECO:0008006" key="2">
    <source>
        <dbReference type="Google" id="ProtNLM"/>
    </source>
</evidence>
<dbReference type="PIRSF" id="PIRSF032025">
    <property type="entry name" value="UCP032025"/>
    <property type="match status" value="1"/>
</dbReference>
<proteinExistence type="predicted"/>
<dbReference type="Pfam" id="PF07370">
    <property type="entry name" value="DUF1489"/>
    <property type="match status" value="1"/>
</dbReference>
<gene>
    <name evidence="1" type="ORF">MNBD_ALPHA07-1686</name>
</gene>
<dbReference type="EMBL" id="UOEG01000128">
    <property type="protein sequence ID" value="VAV95058.1"/>
    <property type="molecule type" value="Genomic_DNA"/>
</dbReference>
<evidence type="ECO:0000313" key="1">
    <source>
        <dbReference type="EMBL" id="VAV95058.1"/>
    </source>
</evidence>
<dbReference type="AlphaFoldDB" id="A0A3B0S3V5"/>
<sequence length="139" mass="15911">MHLIKLSVGTQSVESLNEWQKKPRAQGADGLPRHITRMWPKRRDEVLQGGSIFWVIQGHILCRQRLLRFDEVIGSDGIRRCAFVLEPQLIRTTIVRRRPFQGWRYLTPEDAPADLAMTRENEEALPTELSAALADIGVI</sequence>
<reference evidence="1" key="1">
    <citation type="submission" date="2018-06" db="EMBL/GenBank/DDBJ databases">
        <authorList>
            <person name="Zhirakovskaya E."/>
        </authorList>
    </citation>
    <scope>NUCLEOTIDE SEQUENCE</scope>
</reference>
<name>A0A3B0S3V5_9ZZZZ</name>